<dbReference type="AlphaFoldDB" id="A0A917SXK4"/>
<evidence type="ECO:0000313" key="3">
    <source>
        <dbReference type="EMBL" id="GGL99817.1"/>
    </source>
</evidence>
<keyword evidence="1" id="KW-0175">Coiled coil</keyword>
<feature type="compositionally biased region" description="Low complexity" evidence="2">
    <location>
        <begin position="186"/>
        <end position="202"/>
    </location>
</feature>
<proteinExistence type="predicted"/>
<feature type="compositionally biased region" description="Basic and acidic residues" evidence="2">
    <location>
        <begin position="225"/>
        <end position="247"/>
    </location>
</feature>
<organism evidence="3 4">
    <name type="scientific">Nakamurella endophytica</name>
    <dbReference type="NCBI Taxonomy" id="1748367"/>
    <lineage>
        <taxon>Bacteria</taxon>
        <taxon>Bacillati</taxon>
        <taxon>Actinomycetota</taxon>
        <taxon>Actinomycetes</taxon>
        <taxon>Nakamurellales</taxon>
        <taxon>Nakamurellaceae</taxon>
        <taxon>Nakamurella</taxon>
    </lineage>
</organism>
<reference evidence="3" key="1">
    <citation type="journal article" date="2014" name="Int. J. Syst. Evol. Microbiol.">
        <title>Complete genome sequence of Corynebacterium casei LMG S-19264T (=DSM 44701T), isolated from a smear-ripened cheese.</title>
        <authorList>
            <consortium name="US DOE Joint Genome Institute (JGI-PGF)"/>
            <person name="Walter F."/>
            <person name="Albersmeier A."/>
            <person name="Kalinowski J."/>
            <person name="Ruckert C."/>
        </authorList>
    </citation>
    <scope>NUCLEOTIDE SEQUENCE</scope>
    <source>
        <strain evidence="3">CGMCC 4.7308</strain>
    </source>
</reference>
<name>A0A917SXK4_9ACTN</name>
<evidence type="ECO:0000256" key="2">
    <source>
        <dbReference type="SAM" id="MobiDB-lite"/>
    </source>
</evidence>
<comment type="caution">
    <text evidence="3">The sequence shown here is derived from an EMBL/GenBank/DDBJ whole genome shotgun (WGS) entry which is preliminary data.</text>
</comment>
<feature type="region of interest" description="Disordered" evidence="2">
    <location>
        <begin position="175"/>
        <end position="247"/>
    </location>
</feature>
<gene>
    <name evidence="3" type="ORF">GCM10011594_19720</name>
</gene>
<dbReference type="RefSeq" id="WP_188941320.1">
    <property type="nucleotide sequence ID" value="NZ_BMNA01000003.1"/>
</dbReference>
<protein>
    <submittedName>
        <fullName evidence="3">Uncharacterized protein</fullName>
    </submittedName>
</protein>
<dbReference type="Proteomes" id="UP000655208">
    <property type="component" value="Unassembled WGS sequence"/>
</dbReference>
<evidence type="ECO:0000313" key="4">
    <source>
        <dbReference type="Proteomes" id="UP000655208"/>
    </source>
</evidence>
<accession>A0A917SXK4</accession>
<dbReference type="EMBL" id="BMNA01000003">
    <property type="protein sequence ID" value="GGL99817.1"/>
    <property type="molecule type" value="Genomic_DNA"/>
</dbReference>
<feature type="coiled-coil region" evidence="1">
    <location>
        <begin position="275"/>
        <end position="319"/>
    </location>
</feature>
<evidence type="ECO:0000256" key="1">
    <source>
        <dbReference type="SAM" id="Coils"/>
    </source>
</evidence>
<keyword evidence="4" id="KW-1185">Reference proteome</keyword>
<sequence>MASRTEDRVAAARAELYAGDPAGFTGRRTELAREARADGDRAAATAIGGLRKPSAAASLVNRWARAEPEAAQQLRDLGQQFRRAATSLDADTLRDLATQRRQLVDALVRQVAQVHGSAPSEAVRQEVVGTFNAAIADDAVADLVEQGVLERAAEWSGSFADAAPGPNLTLVHSVSAPAEDAPPRRPGGARTTIGGRRAPGRTAEPDAPDALRRDDGAAAASARATLDEERRRRKEEAAQARRRREEQAAARVAVVEADRAVRAATTAHRDRKAAVTMARKRLAEVQRDVDEAERAFAAAQDALDRAQRELREARDLADRLR</sequence>
<reference evidence="3" key="2">
    <citation type="submission" date="2020-09" db="EMBL/GenBank/DDBJ databases">
        <authorList>
            <person name="Sun Q."/>
            <person name="Zhou Y."/>
        </authorList>
    </citation>
    <scope>NUCLEOTIDE SEQUENCE</scope>
    <source>
        <strain evidence="3">CGMCC 4.7308</strain>
    </source>
</reference>